<feature type="transmembrane region" description="Helical" evidence="9">
    <location>
        <begin position="141"/>
        <end position="165"/>
    </location>
</feature>
<name>A0A0C7IJY2_PARSO</name>
<keyword evidence="2" id="KW-0813">Transport</keyword>
<evidence type="ECO:0000256" key="9">
    <source>
        <dbReference type="SAM" id="Phobius"/>
    </source>
</evidence>
<evidence type="ECO:0000313" key="10">
    <source>
        <dbReference type="EMBL" id="CEQ04792.1"/>
    </source>
</evidence>
<dbReference type="EMBL" id="CEKZ01000014">
    <property type="protein sequence ID" value="CEQ04792.1"/>
    <property type="molecule type" value="Genomic_DNA"/>
</dbReference>
<keyword evidence="3" id="KW-1003">Cell membrane</keyword>
<feature type="transmembrane region" description="Helical" evidence="9">
    <location>
        <begin position="29"/>
        <end position="52"/>
    </location>
</feature>
<dbReference type="Pfam" id="PF03609">
    <property type="entry name" value="EII-Sor"/>
    <property type="match status" value="1"/>
</dbReference>
<dbReference type="GO" id="GO:0009401">
    <property type="term" value="P:phosphoenolpyruvate-dependent sugar phosphotransferase system"/>
    <property type="evidence" value="ECO:0007669"/>
    <property type="project" value="UniProtKB-KW"/>
</dbReference>
<evidence type="ECO:0000256" key="5">
    <source>
        <dbReference type="ARBA" id="ARBA00022683"/>
    </source>
</evidence>
<dbReference type="OrthoDB" id="9815089at2"/>
<dbReference type="Proteomes" id="UP000049127">
    <property type="component" value="Unassembled WGS sequence"/>
</dbReference>
<dbReference type="AlphaFoldDB" id="A0A0C7IJY2"/>
<keyword evidence="8 9" id="KW-0472">Membrane</keyword>
<keyword evidence="4" id="KW-0762">Sugar transport</keyword>
<organism evidence="10 11">
    <name type="scientific">Paraclostridium sordellii</name>
    <name type="common">Clostridium sordellii</name>
    <dbReference type="NCBI Taxonomy" id="1505"/>
    <lineage>
        <taxon>Bacteria</taxon>
        <taxon>Bacillati</taxon>
        <taxon>Bacillota</taxon>
        <taxon>Clostridia</taxon>
        <taxon>Peptostreptococcales</taxon>
        <taxon>Peptostreptococcaceae</taxon>
        <taxon>Paraclostridium</taxon>
    </lineage>
</organism>
<feature type="transmembrane region" description="Helical" evidence="9">
    <location>
        <begin position="96"/>
        <end position="120"/>
    </location>
</feature>
<accession>A0A0C7IJY2</accession>
<keyword evidence="7 9" id="KW-1133">Transmembrane helix</keyword>
<evidence type="ECO:0000256" key="7">
    <source>
        <dbReference type="ARBA" id="ARBA00022989"/>
    </source>
</evidence>
<protein>
    <submittedName>
        <fullName evidence="10">PTS system sorbose-specific transporter subunit IIC</fullName>
    </submittedName>
</protein>
<evidence type="ECO:0000256" key="3">
    <source>
        <dbReference type="ARBA" id="ARBA00022475"/>
    </source>
</evidence>
<feature type="transmembrane region" description="Helical" evidence="9">
    <location>
        <begin position="209"/>
        <end position="236"/>
    </location>
</feature>
<evidence type="ECO:0000256" key="4">
    <source>
        <dbReference type="ARBA" id="ARBA00022597"/>
    </source>
</evidence>
<evidence type="ECO:0000256" key="6">
    <source>
        <dbReference type="ARBA" id="ARBA00022692"/>
    </source>
</evidence>
<gene>
    <name evidence="10" type="primary">agaC</name>
    <name evidence="10" type="ORF">R28058_25101</name>
</gene>
<dbReference type="GO" id="GO:0005886">
    <property type="term" value="C:plasma membrane"/>
    <property type="evidence" value="ECO:0007669"/>
    <property type="project" value="UniProtKB-SubCell"/>
</dbReference>
<keyword evidence="6 9" id="KW-0812">Transmembrane</keyword>
<dbReference type="InterPro" id="IPR004700">
    <property type="entry name" value="PTS_IIC_man"/>
</dbReference>
<keyword evidence="5" id="KW-0598">Phosphotransferase system</keyword>
<evidence type="ECO:0000256" key="1">
    <source>
        <dbReference type="ARBA" id="ARBA00004651"/>
    </source>
</evidence>
<dbReference type="PANTHER" id="PTHR32502">
    <property type="entry name" value="N-ACETYLGALACTOSAMINE PERMEASE II COMPONENT-RELATED"/>
    <property type="match status" value="1"/>
</dbReference>
<sequence>MELGFMQIALILIVTFIAAIDQFNFLESLYRPIVMGPIVGAIMGDLNTGLIVGGSYELMMIGAMPVGGAQPQNAVIGGIMATVFAITSGLDTSAALPLAIPFALLGQYAVTALFTVMSPLMGLCDKAAENSNPKGIDKVNYMAMAILGVFFALIVLAGLLSGQAIGDTLTKVLPEQVWTGLSVAGGMMPALGFAMLLKVMLSKEYAIFMMLGFVLVAYLNLPLLALAMIGLVIAIYDFNMSIKTKNIGGGMSDGI</sequence>
<evidence type="ECO:0000313" key="11">
    <source>
        <dbReference type="Proteomes" id="UP000049127"/>
    </source>
</evidence>
<reference evidence="10 11" key="1">
    <citation type="submission" date="2015-01" db="EMBL/GenBank/DDBJ databases">
        <authorList>
            <person name="Aslett A.Martin."/>
            <person name="De Silva Nishadi"/>
        </authorList>
    </citation>
    <scope>NUCLEOTIDE SEQUENCE [LARGE SCALE GENOMIC DNA]</scope>
    <source>
        <strain evidence="10 11">R28058</strain>
    </source>
</reference>
<dbReference type="PROSITE" id="PS51106">
    <property type="entry name" value="PTS_EIIC_TYPE_4"/>
    <property type="match status" value="1"/>
</dbReference>
<dbReference type="RefSeq" id="WP_055336773.1">
    <property type="nucleotide sequence ID" value="NZ_CDNF01000025.1"/>
</dbReference>
<evidence type="ECO:0000256" key="8">
    <source>
        <dbReference type="ARBA" id="ARBA00023136"/>
    </source>
</evidence>
<dbReference type="InterPro" id="IPR050303">
    <property type="entry name" value="GatZ_KbaZ_carbometab"/>
</dbReference>
<feature type="transmembrane region" description="Helical" evidence="9">
    <location>
        <begin position="177"/>
        <end position="197"/>
    </location>
</feature>
<comment type="subcellular location">
    <subcellularLocation>
        <location evidence="1">Cell membrane</location>
        <topology evidence="1">Multi-pass membrane protein</topology>
    </subcellularLocation>
</comment>
<proteinExistence type="predicted"/>
<evidence type="ECO:0000256" key="2">
    <source>
        <dbReference type="ARBA" id="ARBA00022448"/>
    </source>
</evidence>
<dbReference type="PANTHER" id="PTHR32502:SF8">
    <property type="entry name" value="N-ACETYLGALACTOSAMINE PERMEASE IIC COMPONENT 1"/>
    <property type="match status" value="1"/>
</dbReference>